<proteinExistence type="predicted"/>
<dbReference type="RefSeq" id="WP_311666925.1">
    <property type="nucleotide sequence ID" value="NZ_JAVREO010000005.1"/>
</dbReference>
<dbReference type="PRINTS" id="PR00411">
    <property type="entry name" value="PNDRDTASEI"/>
</dbReference>
<evidence type="ECO:0000256" key="1">
    <source>
        <dbReference type="ARBA" id="ARBA00001974"/>
    </source>
</evidence>
<dbReference type="InterPro" id="IPR023753">
    <property type="entry name" value="FAD/NAD-binding_dom"/>
</dbReference>
<comment type="cofactor">
    <cofactor evidence="1">
        <name>FAD</name>
        <dbReference type="ChEBI" id="CHEBI:57692"/>
    </cofactor>
</comment>
<dbReference type="PANTHER" id="PTHR43429">
    <property type="entry name" value="PYRIDINE NUCLEOTIDE-DISULFIDE OXIDOREDUCTASE DOMAIN-CONTAINING"/>
    <property type="match status" value="1"/>
</dbReference>
<dbReference type="EMBL" id="JAVREO010000005">
    <property type="protein sequence ID" value="MDT0266888.1"/>
    <property type="molecule type" value="Genomic_DNA"/>
</dbReference>
<evidence type="ECO:0000313" key="6">
    <source>
        <dbReference type="EMBL" id="MDT0266888.1"/>
    </source>
</evidence>
<evidence type="ECO:0000259" key="5">
    <source>
        <dbReference type="Pfam" id="PF07992"/>
    </source>
</evidence>
<accession>A0ABU2JRN0</accession>
<keyword evidence="7" id="KW-1185">Reference proteome</keyword>
<evidence type="ECO:0000256" key="2">
    <source>
        <dbReference type="ARBA" id="ARBA00022630"/>
    </source>
</evidence>
<dbReference type="Gene3D" id="3.50.50.60">
    <property type="entry name" value="FAD/NAD(P)-binding domain"/>
    <property type="match status" value="2"/>
</dbReference>
<reference evidence="7" key="1">
    <citation type="submission" date="2023-07" db="EMBL/GenBank/DDBJ databases">
        <title>30 novel species of actinomycetes from the DSMZ collection.</title>
        <authorList>
            <person name="Nouioui I."/>
        </authorList>
    </citation>
    <scope>NUCLEOTIDE SEQUENCE [LARGE SCALE GENOMIC DNA]</scope>
    <source>
        <strain evidence="7">DSM 44915</strain>
    </source>
</reference>
<dbReference type="SUPFAM" id="SSF51905">
    <property type="entry name" value="FAD/NAD(P)-binding domain"/>
    <property type="match status" value="1"/>
</dbReference>
<dbReference type="Pfam" id="PF07992">
    <property type="entry name" value="Pyr_redox_2"/>
    <property type="match status" value="1"/>
</dbReference>
<comment type="caution">
    <text evidence="6">The sequence shown here is derived from an EMBL/GenBank/DDBJ whole genome shotgun (WGS) entry which is preliminary data.</text>
</comment>
<evidence type="ECO:0000313" key="7">
    <source>
        <dbReference type="Proteomes" id="UP001183410"/>
    </source>
</evidence>
<keyword evidence="3" id="KW-0274">FAD</keyword>
<keyword evidence="2" id="KW-0285">Flavoprotein</keyword>
<dbReference type="PRINTS" id="PR00368">
    <property type="entry name" value="FADPNR"/>
</dbReference>
<dbReference type="Proteomes" id="UP001183410">
    <property type="component" value="Unassembled WGS sequence"/>
</dbReference>
<gene>
    <name evidence="6" type="ORF">RM844_11355</name>
</gene>
<evidence type="ECO:0000256" key="4">
    <source>
        <dbReference type="SAM" id="MobiDB-lite"/>
    </source>
</evidence>
<name>A0ABU2JRN0_9ACTN</name>
<feature type="region of interest" description="Disordered" evidence="4">
    <location>
        <begin position="337"/>
        <end position="357"/>
    </location>
</feature>
<feature type="domain" description="FAD/NAD(P)-binding" evidence="5">
    <location>
        <begin position="10"/>
        <end position="299"/>
    </location>
</feature>
<protein>
    <submittedName>
        <fullName evidence="6">FAD-dependent oxidoreductase</fullName>
    </submittedName>
</protein>
<dbReference type="PANTHER" id="PTHR43429:SF3">
    <property type="entry name" value="NITRITE REDUCTASE [NAD(P)H]"/>
    <property type="match status" value="1"/>
</dbReference>
<sequence length="440" mass="44810">MGRGNGSRDRVVIVGGGMAGARLARALGEAADAAPAVTVLAEEPHPAYNRVLLAEVLAGRYPAEVIALPPAGAAVDWRAGARAVRLNRARRLVACADGQELRYDRLVLATGSNPVLPPLRGLRPPRGGELLAGVHPFRTLDDAHALAEAARPGVPAVVIGGGLLGVSAARALAARGARVLLAHQGQHLMERQLDASAAGLLRARLAADGVETHTECRVRALRGTGAGDARRVAAVELADGATLDAELVVLACGVRPRVGLAREAGLALGELGGIAVDDRLTTSDPAVHALGDCAEHGGLLYGLAGPAQDQADVLASVLTGGRDRYTGTRALTRLTLSAAPRPTGPASAAGTPPAETAAAGRPLDVAAFGAPVAEPGDDEVRLTDATRGAYRKLVVRGDRLRGGILVGDLDGVGALARAWSGDEPLPDTPLLHLLTHDGGL</sequence>
<organism evidence="6 7">
    <name type="scientific">Streptomyces chisholmiae</name>
    <dbReference type="NCBI Taxonomy" id="3075540"/>
    <lineage>
        <taxon>Bacteria</taxon>
        <taxon>Bacillati</taxon>
        <taxon>Actinomycetota</taxon>
        <taxon>Actinomycetes</taxon>
        <taxon>Kitasatosporales</taxon>
        <taxon>Streptomycetaceae</taxon>
        <taxon>Streptomyces</taxon>
    </lineage>
</organism>
<dbReference type="InterPro" id="IPR050260">
    <property type="entry name" value="FAD-bd_OxRdtase"/>
</dbReference>
<dbReference type="InterPro" id="IPR036188">
    <property type="entry name" value="FAD/NAD-bd_sf"/>
</dbReference>
<evidence type="ECO:0000256" key="3">
    <source>
        <dbReference type="ARBA" id="ARBA00022827"/>
    </source>
</evidence>